<dbReference type="GO" id="GO:0008768">
    <property type="term" value="F:UDP-sugar diphosphatase activity"/>
    <property type="evidence" value="ECO:0007669"/>
    <property type="project" value="TreeGrafter"/>
</dbReference>
<dbReference type="SUPFAM" id="SSF55816">
    <property type="entry name" value="5'-nucleotidase (syn. UDP-sugar hydrolase), C-terminal domain"/>
    <property type="match status" value="1"/>
</dbReference>
<protein>
    <submittedName>
        <fullName evidence="9">5'-nucleotidase</fullName>
    </submittedName>
</protein>
<comment type="similarity">
    <text evidence="6">Belongs to the 5'-nucleotidase family.</text>
</comment>
<evidence type="ECO:0000256" key="6">
    <source>
        <dbReference type="RuleBase" id="RU362119"/>
    </source>
</evidence>
<dbReference type="PANTHER" id="PTHR11575:SF24">
    <property type="entry name" value="5'-NUCLEOTIDASE"/>
    <property type="match status" value="1"/>
</dbReference>
<dbReference type="InterPro" id="IPR008334">
    <property type="entry name" value="5'-Nucleotdase_C"/>
</dbReference>
<name>A0A1I3UAG8_9BACL</name>
<dbReference type="STRING" id="46223.SAMN05421852_1235"/>
<proteinExistence type="inferred from homology"/>
<feature type="signal peptide" evidence="6">
    <location>
        <begin position="1"/>
        <end position="30"/>
    </location>
</feature>
<dbReference type="Pfam" id="PF00149">
    <property type="entry name" value="Metallophos"/>
    <property type="match status" value="1"/>
</dbReference>
<feature type="chain" id="PRO_5039757011" evidence="6">
    <location>
        <begin position="31"/>
        <end position="540"/>
    </location>
</feature>
<evidence type="ECO:0000259" key="8">
    <source>
        <dbReference type="Pfam" id="PF02872"/>
    </source>
</evidence>
<feature type="domain" description="Calcineurin-like phosphoesterase" evidence="7">
    <location>
        <begin position="48"/>
        <end position="277"/>
    </location>
</feature>
<dbReference type="AlphaFoldDB" id="A0A1I3UAG8"/>
<dbReference type="InterPro" id="IPR006179">
    <property type="entry name" value="5_nucleotidase/apyrase"/>
</dbReference>
<keyword evidence="3" id="KW-0964">Secreted</keyword>
<dbReference type="InterPro" id="IPR004843">
    <property type="entry name" value="Calcineurin-like_PHP"/>
</dbReference>
<keyword evidence="5" id="KW-0572">Peptidoglycan-anchor</keyword>
<keyword evidence="10" id="KW-1185">Reference proteome</keyword>
<dbReference type="PANTHER" id="PTHR11575">
    <property type="entry name" value="5'-NUCLEOTIDASE-RELATED"/>
    <property type="match status" value="1"/>
</dbReference>
<dbReference type="PRINTS" id="PR01607">
    <property type="entry name" value="APYRASEFAMLY"/>
</dbReference>
<evidence type="ECO:0000313" key="10">
    <source>
        <dbReference type="Proteomes" id="UP000199545"/>
    </source>
</evidence>
<dbReference type="InterPro" id="IPR036907">
    <property type="entry name" value="5'-Nucleotdase_C_sf"/>
</dbReference>
<dbReference type="Proteomes" id="UP000199545">
    <property type="component" value="Unassembled WGS sequence"/>
</dbReference>
<accession>A0A1I3UAG8</accession>
<dbReference type="Gene3D" id="3.90.780.10">
    <property type="entry name" value="5'-Nucleotidase, C-terminal domain"/>
    <property type="match status" value="1"/>
</dbReference>
<gene>
    <name evidence="9" type="ORF">SAMN05421852_1235</name>
</gene>
<dbReference type="SUPFAM" id="SSF56300">
    <property type="entry name" value="Metallo-dependent phosphatases"/>
    <property type="match status" value="1"/>
</dbReference>
<dbReference type="GO" id="GO:0008253">
    <property type="term" value="F:5'-nucleotidase activity"/>
    <property type="evidence" value="ECO:0007669"/>
    <property type="project" value="TreeGrafter"/>
</dbReference>
<evidence type="ECO:0000313" key="9">
    <source>
        <dbReference type="EMBL" id="SFJ79912.1"/>
    </source>
</evidence>
<dbReference type="RefSeq" id="WP_245739882.1">
    <property type="nucleotide sequence ID" value="NZ_FORR01000023.1"/>
</dbReference>
<comment type="subcellular location">
    <subcellularLocation>
        <location evidence="1">Secreted</location>
        <location evidence="1">Cell wall</location>
        <topology evidence="1">Peptidoglycan-anchor</topology>
    </subcellularLocation>
</comment>
<feature type="domain" description="5'-Nucleotidase C-terminal" evidence="8">
    <location>
        <begin position="351"/>
        <end position="502"/>
    </location>
</feature>
<keyword evidence="2" id="KW-0134">Cell wall</keyword>
<dbReference type="FunFam" id="3.90.780.10:FF:000004">
    <property type="entry name" value="UDP-sugar hydrolase, putative"/>
    <property type="match status" value="1"/>
</dbReference>
<evidence type="ECO:0000259" key="7">
    <source>
        <dbReference type="Pfam" id="PF00149"/>
    </source>
</evidence>
<dbReference type="Gene3D" id="3.60.21.10">
    <property type="match status" value="1"/>
</dbReference>
<evidence type="ECO:0000256" key="1">
    <source>
        <dbReference type="ARBA" id="ARBA00004168"/>
    </source>
</evidence>
<sequence length="540" mass="59048">MKRNFRTKVSALGVSALTLLTASLVNPFHSAEAKGVEEKFHRQVDVQILSVNDFHGQLDKEQKVDGKPAGTAAYLASYLKQREKQNPNTLLVHAGDAVGASPPTSALLQDEPTIKVLNQMGFDVGTVGNHEFDEGVKEMKRLIYGGYHPKTGYFTGARFPYTVANVVDKKTRKPILPPSVIKQVKGIPIAFVGAVTTETPKIVIPSGVKDVEFIDEAEAINREVQKLKKKGVQAIMVLLHEGGFQDTNTGNITGRVADITKKLDPEVDVVFSGHTHTFLNGTVDGKLVVQGLSYGKAFADVDLVLDRKTKDVVSKKSEIVFTKHEGMTPDPVVDRMVKRFQEQVAPIVNQVVGKTSAPITKQANEAGESAAGNLIADAQRWKMKTDFAFMNPGGIRADIPQGDVTYGDLYTVQPFGNDLVSMKLTGAQIKKLLNQIFTDPNYPRFLQVSGLTYTWDKNRPANDRIVEVKKADGTPLDLSQTYTVTANYFLADGGDSFTVFKEGTDRVTGPSDLDALIEYIKQLPQPFSAQIEGRIKQAGN</sequence>
<dbReference type="GO" id="GO:0000166">
    <property type="term" value="F:nucleotide binding"/>
    <property type="evidence" value="ECO:0007669"/>
    <property type="project" value="UniProtKB-KW"/>
</dbReference>
<keyword evidence="6" id="KW-0378">Hydrolase</keyword>
<evidence type="ECO:0000256" key="2">
    <source>
        <dbReference type="ARBA" id="ARBA00022512"/>
    </source>
</evidence>
<evidence type="ECO:0000256" key="4">
    <source>
        <dbReference type="ARBA" id="ARBA00022729"/>
    </source>
</evidence>
<dbReference type="Pfam" id="PF02872">
    <property type="entry name" value="5_nucleotid_C"/>
    <property type="match status" value="1"/>
</dbReference>
<keyword evidence="6" id="KW-0547">Nucleotide-binding</keyword>
<dbReference type="InterPro" id="IPR029052">
    <property type="entry name" value="Metallo-depent_PP-like"/>
</dbReference>
<dbReference type="GO" id="GO:0046872">
    <property type="term" value="F:metal ion binding"/>
    <property type="evidence" value="ECO:0007669"/>
    <property type="project" value="InterPro"/>
</dbReference>
<keyword evidence="4 6" id="KW-0732">Signal</keyword>
<dbReference type="GO" id="GO:0030288">
    <property type="term" value="C:outer membrane-bounded periplasmic space"/>
    <property type="evidence" value="ECO:0007669"/>
    <property type="project" value="TreeGrafter"/>
</dbReference>
<dbReference type="GO" id="GO:0009166">
    <property type="term" value="P:nucleotide catabolic process"/>
    <property type="evidence" value="ECO:0007669"/>
    <property type="project" value="InterPro"/>
</dbReference>
<dbReference type="PROSITE" id="PS00786">
    <property type="entry name" value="5_NUCLEOTIDASE_2"/>
    <property type="match status" value="1"/>
</dbReference>
<dbReference type="FunFam" id="3.60.21.10:FF:000052">
    <property type="entry name" value="Endonuclease YhcR"/>
    <property type="match status" value="1"/>
</dbReference>
<dbReference type="EMBL" id="FORR01000023">
    <property type="protein sequence ID" value="SFJ79912.1"/>
    <property type="molecule type" value="Genomic_DNA"/>
</dbReference>
<evidence type="ECO:0000256" key="3">
    <source>
        <dbReference type="ARBA" id="ARBA00022525"/>
    </source>
</evidence>
<evidence type="ECO:0000256" key="5">
    <source>
        <dbReference type="ARBA" id="ARBA00023088"/>
    </source>
</evidence>
<reference evidence="9 10" key="1">
    <citation type="submission" date="2016-10" db="EMBL/GenBank/DDBJ databases">
        <authorList>
            <person name="de Groot N.N."/>
        </authorList>
    </citation>
    <scope>NUCLEOTIDE SEQUENCE [LARGE SCALE GENOMIC DNA]</scope>
    <source>
        <strain evidence="9 10">DSM 44778</strain>
    </source>
</reference>
<dbReference type="InterPro" id="IPR006146">
    <property type="entry name" value="5'-Nucleotdase_CS"/>
</dbReference>
<organism evidence="9 10">
    <name type="scientific">Thermoflavimicrobium dichotomicum</name>
    <dbReference type="NCBI Taxonomy" id="46223"/>
    <lineage>
        <taxon>Bacteria</taxon>
        <taxon>Bacillati</taxon>
        <taxon>Bacillota</taxon>
        <taxon>Bacilli</taxon>
        <taxon>Bacillales</taxon>
        <taxon>Thermoactinomycetaceae</taxon>
        <taxon>Thermoflavimicrobium</taxon>
    </lineage>
</organism>